<proteinExistence type="predicted"/>
<dbReference type="AlphaFoldDB" id="A0A9Q9BYB8"/>
<evidence type="ECO:0000313" key="2">
    <source>
        <dbReference type="Proteomes" id="UP001059822"/>
    </source>
</evidence>
<dbReference type="EMBL" id="CP089286">
    <property type="protein sequence ID" value="UTO55149.1"/>
    <property type="molecule type" value="Genomic_DNA"/>
</dbReference>
<dbReference type="RefSeq" id="WP_218194273.1">
    <property type="nucleotide sequence ID" value="NZ_CP060793.1"/>
</dbReference>
<dbReference type="Proteomes" id="UP001059822">
    <property type="component" value="Chromosome"/>
</dbReference>
<reference evidence="1" key="1">
    <citation type="journal article" date="2022" name="Microorganisms">
        <title>Assembly and Comparison of Ca. Neoehrlichia mikurensis Genomes.</title>
        <authorList>
            <person name="Azagi T."/>
            <person name="Dirks R.P."/>
            <person name="Yebra-Pimentel E.S."/>
            <person name="Schaap P.J."/>
            <person name="Koehorst J.J."/>
            <person name="Esser H.J."/>
            <person name="Sprong H."/>
        </authorList>
    </citation>
    <scope>NUCLEOTIDE SEQUENCE</scope>
    <source>
        <strain evidence="1">18-2837</strain>
    </source>
</reference>
<sequence>MLNWGSVICNFLRFINVFYILFVVDTKETSEILKKNGDLEKRPRRNTCDYFEYFMTKV</sequence>
<name>A0A9Q9BYB8_9RICK</name>
<organism evidence="1 2">
    <name type="scientific">Neoehrlichia mikurensis</name>
    <dbReference type="NCBI Taxonomy" id="89586"/>
    <lineage>
        <taxon>Bacteria</taxon>
        <taxon>Pseudomonadati</taxon>
        <taxon>Pseudomonadota</taxon>
        <taxon>Alphaproteobacteria</taxon>
        <taxon>Rickettsiales</taxon>
        <taxon>Anaplasmataceae</taxon>
        <taxon>Candidatus Neoehrlichia</taxon>
    </lineage>
</organism>
<evidence type="ECO:0000313" key="1">
    <source>
        <dbReference type="EMBL" id="UTO55149.1"/>
    </source>
</evidence>
<protein>
    <submittedName>
        <fullName evidence="1">SecY family transport protein</fullName>
    </submittedName>
</protein>
<gene>
    <name evidence="1" type="ORF">LUA82_03020</name>
</gene>
<accession>A0A9Q9BYB8</accession>